<evidence type="ECO:0000256" key="2">
    <source>
        <dbReference type="ARBA" id="ARBA00022553"/>
    </source>
</evidence>
<dbReference type="PANTHER" id="PTHR45527">
    <property type="entry name" value="NONRIBOSOMAL PEPTIDE SYNTHETASE"/>
    <property type="match status" value="1"/>
</dbReference>
<feature type="region of interest" description="Disordered" evidence="3">
    <location>
        <begin position="404"/>
        <end position="430"/>
    </location>
</feature>
<feature type="domain" description="Carrier" evidence="5">
    <location>
        <begin position="311"/>
        <end position="351"/>
    </location>
</feature>
<evidence type="ECO:0000259" key="5">
    <source>
        <dbReference type="Pfam" id="PF00550"/>
    </source>
</evidence>
<dbReference type="InterPro" id="IPR006162">
    <property type="entry name" value="Ppantetheine_attach_site"/>
</dbReference>
<gene>
    <name evidence="6" type="ORF">PCOR1329_LOCUS13969</name>
</gene>
<dbReference type="EMBL" id="CAUYUJ010004147">
    <property type="protein sequence ID" value="CAK0808337.1"/>
    <property type="molecule type" value="Genomic_DNA"/>
</dbReference>
<dbReference type="Pfam" id="PF00550">
    <property type="entry name" value="PP-binding"/>
    <property type="match status" value="1"/>
</dbReference>
<dbReference type="Gene3D" id="1.10.1200.10">
    <property type="entry name" value="ACP-like"/>
    <property type="match status" value="1"/>
</dbReference>
<accession>A0ABN9QT22</accession>
<dbReference type="InterPro" id="IPR036736">
    <property type="entry name" value="ACP-like_sf"/>
</dbReference>
<dbReference type="InterPro" id="IPR009081">
    <property type="entry name" value="PP-bd_ACP"/>
</dbReference>
<feature type="compositionally biased region" description="Low complexity" evidence="3">
    <location>
        <begin position="405"/>
        <end position="424"/>
    </location>
</feature>
<dbReference type="Gene3D" id="3.40.50.12780">
    <property type="entry name" value="N-terminal domain of ligase-like"/>
    <property type="match status" value="1"/>
</dbReference>
<evidence type="ECO:0000256" key="3">
    <source>
        <dbReference type="SAM" id="MobiDB-lite"/>
    </source>
</evidence>
<proteinExistence type="predicted"/>
<evidence type="ECO:0000313" key="7">
    <source>
        <dbReference type="Proteomes" id="UP001189429"/>
    </source>
</evidence>
<organism evidence="6 7">
    <name type="scientific">Prorocentrum cordatum</name>
    <dbReference type="NCBI Taxonomy" id="2364126"/>
    <lineage>
        <taxon>Eukaryota</taxon>
        <taxon>Sar</taxon>
        <taxon>Alveolata</taxon>
        <taxon>Dinophyceae</taxon>
        <taxon>Prorocentrales</taxon>
        <taxon>Prorocentraceae</taxon>
        <taxon>Prorocentrum</taxon>
    </lineage>
</organism>
<sequence>MLLFAHLGWVIRRLEVTHLTCTPSLWSSFEGAHSEHPDIAGLRGLCLGGERMGANLLEAWAAADRLRFMNTYGTTECTVWQTVHVMRPGDSASRVGQCLGGNAMRIVDTEGEFRELEPGREGEILQGGVQVGLGYFRRPDKSAAAFLEDPAPSLKGRWYRTGDAGSWSPERGLEVHGRFDSQVKIRGMRIELGDVEAAVLKAGTPRLCGACCVLLREGSELHAFVQLEAETAAALLGEVDVGEHTFVTELLLQGCAKLLPRHMLPTHFLLMSRLPLGRTGKLDRKGLPAASAAVRLDRANDRDSLTKLERVVAGVWGEVLGVDGGTLGPQDHFLALGGNSVSVLRASRALAARARARGADLAPDGQAAFALAPERLIHSPRLQQYCHVLERSGVAGLLLEEEEGTPAGEPADPGPLRASPQAASAEEDEAAAASGLRINYTKLLVTERRALGQAPGAPEDADARRELDHEAWEQAPRAEPEQLLFRAAAAGIPGAVAMLLETHGLWRPSSPPAPHWVLGAQARGGTSGAPARTPARRGGSEVQLRGSGGPWLRSLPRASGRASGLEAHLLAAGAAGTPDPRGPHAAGSPIKARFYPGGVEEWRVLPSMRECAATVRVFRRREAEGVASPLVLLVGGDAVLNRGLEPLEEAVLGRLHAMGITAVVAGLCGVGDDHWRGGLWEFAPLLLGRTHVGLHAGEILSLVAWAAASAGVGGRVVLVAHGGAVAAALHAAVRLASDVSAGAAPPLAGLALVQGLCDFAGVVRSTPTPKRHTLPWQMQMHGVLEEYDLPDLLASLAGPRGPRALVLEPQDALGRPLARRAAGRAYELARRTFAAARRPLRVVAGPQSVGAVKDALAAFVSSIASERYEKKYAEAGHPSSALAAPLAASRLADVPAQASGTAPNPFDIPLKVKVVIVLVDPKKVALGQRYVAEARRVAPKVRINCVLEATRSKDPAGVDLFRRALLASGATQVSLGPWFTWLAENGVVASMAKDSSVEVVTDFRRNVCNVACPSFKESTEGSDVCYSLAIQPA</sequence>
<dbReference type="InterPro" id="IPR000873">
    <property type="entry name" value="AMP-dep_synth/lig_dom"/>
</dbReference>
<dbReference type="InterPro" id="IPR042099">
    <property type="entry name" value="ANL_N_sf"/>
</dbReference>
<protein>
    <recommendedName>
        <fullName evidence="8">Carrier domain-containing protein</fullName>
    </recommendedName>
</protein>
<dbReference type="PANTHER" id="PTHR45527:SF1">
    <property type="entry name" value="FATTY ACID SYNTHASE"/>
    <property type="match status" value="1"/>
</dbReference>
<feature type="region of interest" description="Disordered" evidence="3">
    <location>
        <begin position="522"/>
        <end position="552"/>
    </location>
</feature>
<dbReference type="SUPFAM" id="SSF56801">
    <property type="entry name" value="Acetyl-CoA synthetase-like"/>
    <property type="match status" value="1"/>
</dbReference>
<keyword evidence="2" id="KW-0597">Phosphoprotein</keyword>
<dbReference type="Pfam" id="PF00501">
    <property type="entry name" value="AMP-binding"/>
    <property type="match status" value="1"/>
</dbReference>
<feature type="compositionally biased region" description="Basic and acidic residues" evidence="3">
    <location>
        <begin position="461"/>
        <end position="478"/>
    </location>
</feature>
<evidence type="ECO:0000256" key="1">
    <source>
        <dbReference type="ARBA" id="ARBA00022450"/>
    </source>
</evidence>
<evidence type="ECO:0000259" key="4">
    <source>
        <dbReference type="Pfam" id="PF00501"/>
    </source>
</evidence>
<comment type="caution">
    <text evidence="6">The sequence shown here is derived from an EMBL/GenBank/DDBJ whole genome shotgun (WGS) entry which is preliminary data.</text>
</comment>
<reference evidence="6" key="1">
    <citation type="submission" date="2023-10" db="EMBL/GenBank/DDBJ databases">
        <authorList>
            <person name="Chen Y."/>
            <person name="Shah S."/>
            <person name="Dougan E. K."/>
            <person name="Thang M."/>
            <person name="Chan C."/>
        </authorList>
    </citation>
    <scope>NUCLEOTIDE SEQUENCE [LARGE SCALE GENOMIC DNA]</scope>
</reference>
<name>A0ABN9QT22_9DINO</name>
<feature type="domain" description="AMP-dependent synthetase/ligase" evidence="4">
    <location>
        <begin position="10"/>
        <end position="136"/>
    </location>
</feature>
<dbReference type="PROSITE" id="PS00012">
    <property type="entry name" value="PHOSPHOPANTETHEINE"/>
    <property type="match status" value="1"/>
</dbReference>
<dbReference type="Gene3D" id="3.30.300.30">
    <property type="match status" value="1"/>
</dbReference>
<dbReference type="InterPro" id="IPR045851">
    <property type="entry name" value="AMP-bd_C_sf"/>
</dbReference>
<keyword evidence="1" id="KW-0596">Phosphopantetheine</keyword>
<dbReference type="Proteomes" id="UP001189429">
    <property type="component" value="Unassembled WGS sequence"/>
</dbReference>
<keyword evidence="7" id="KW-1185">Reference proteome</keyword>
<evidence type="ECO:0000313" key="6">
    <source>
        <dbReference type="EMBL" id="CAK0808337.1"/>
    </source>
</evidence>
<evidence type="ECO:0008006" key="8">
    <source>
        <dbReference type="Google" id="ProtNLM"/>
    </source>
</evidence>
<feature type="region of interest" description="Disordered" evidence="3">
    <location>
        <begin position="451"/>
        <end position="478"/>
    </location>
</feature>